<organism evidence="1 2">
    <name type="scientific">Hymenobacter humi</name>
    <dbReference type="NCBI Taxonomy" id="1411620"/>
    <lineage>
        <taxon>Bacteria</taxon>
        <taxon>Pseudomonadati</taxon>
        <taxon>Bacteroidota</taxon>
        <taxon>Cytophagia</taxon>
        <taxon>Cytophagales</taxon>
        <taxon>Hymenobacteraceae</taxon>
        <taxon>Hymenobacter</taxon>
    </lineage>
</organism>
<evidence type="ECO:0000313" key="1">
    <source>
        <dbReference type="EMBL" id="MFC7669128.1"/>
    </source>
</evidence>
<reference evidence="2" key="1">
    <citation type="journal article" date="2019" name="Int. J. Syst. Evol. Microbiol.">
        <title>The Global Catalogue of Microorganisms (GCM) 10K type strain sequencing project: providing services to taxonomists for standard genome sequencing and annotation.</title>
        <authorList>
            <consortium name="The Broad Institute Genomics Platform"/>
            <consortium name="The Broad Institute Genome Sequencing Center for Infectious Disease"/>
            <person name="Wu L."/>
            <person name="Ma J."/>
        </authorList>
    </citation>
    <scope>NUCLEOTIDE SEQUENCE [LARGE SCALE GENOMIC DNA]</scope>
    <source>
        <strain evidence="2">JCM 19635</strain>
    </source>
</reference>
<dbReference type="Proteomes" id="UP001596513">
    <property type="component" value="Unassembled WGS sequence"/>
</dbReference>
<proteinExistence type="predicted"/>
<sequence>MGSLLPWVVGCSLTSREVEPDLPTERISGGNTLVYRADGLPVVAHNDSSFGTIIGSIFGGKGPVRGYRDFNNEPGYSRGG</sequence>
<comment type="caution">
    <text evidence="1">The sequence shown here is derived from an EMBL/GenBank/DDBJ whole genome shotgun (WGS) entry which is preliminary data.</text>
</comment>
<evidence type="ECO:0000313" key="2">
    <source>
        <dbReference type="Proteomes" id="UP001596513"/>
    </source>
</evidence>
<gene>
    <name evidence="1" type="ORF">ACFQT0_18560</name>
</gene>
<accession>A0ABW2U6L1</accession>
<keyword evidence="2" id="KW-1185">Reference proteome</keyword>
<name>A0ABW2U6L1_9BACT</name>
<dbReference type="RefSeq" id="WP_380204647.1">
    <property type="nucleotide sequence ID" value="NZ_JBHTEK010000001.1"/>
</dbReference>
<protein>
    <submittedName>
        <fullName evidence="1">Uncharacterized protein</fullName>
    </submittedName>
</protein>
<dbReference type="EMBL" id="JBHTEK010000001">
    <property type="protein sequence ID" value="MFC7669128.1"/>
    <property type="molecule type" value="Genomic_DNA"/>
</dbReference>